<comment type="subunit">
    <text evidence="10">Monomer.</text>
</comment>
<dbReference type="Gene3D" id="3.40.50.300">
    <property type="entry name" value="P-loop containing nucleotide triphosphate hydrolases"/>
    <property type="match status" value="1"/>
</dbReference>
<dbReference type="OrthoDB" id="9776390at2"/>
<dbReference type="HAMAP" id="MF_00185">
    <property type="entry name" value="IPP_trans"/>
    <property type="match status" value="1"/>
</dbReference>
<evidence type="ECO:0000313" key="15">
    <source>
        <dbReference type="Proteomes" id="UP000184032"/>
    </source>
</evidence>
<evidence type="ECO:0000256" key="11">
    <source>
        <dbReference type="RuleBase" id="RU003783"/>
    </source>
</evidence>
<sequence length="305" mass="35616">MNNLLILTGPTGIGKTEISLDIAEKFNCEIISADSMQIYRGMDIGTAKLNLCSTNIQHHLIDIVNPDEEFSVSMFQDKCKKTISNIQEKNKLPLIVGGTGLYINSIVYNLNFQNTSKDLEYRNYLESLVETNGLDSLYEQLVKADKNLAETIDKNNKNRIIRALEILKSSKSKEVSRFREENSEYNLLYIGLNMERENLYKKINERVEQMMDNGLVQETKKLLDLGYSRDLNSFKAIGYREIISYLYNEITLDEAIELIKKNSRHYAKRQLTWFRRDERIVWFDREEEDLEYKLMKLIGEKFGNI</sequence>
<dbReference type="EMBL" id="FQXI01000001">
    <property type="protein sequence ID" value="SHG93854.1"/>
    <property type="molecule type" value="Genomic_DNA"/>
</dbReference>
<evidence type="ECO:0000256" key="6">
    <source>
        <dbReference type="ARBA" id="ARBA00022741"/>
    </source>
</evidence>
<dbReference type="NCBIfam" id="TIGR00174">
    <property type="entry name" value="miaA"/>
    <property type="match status" value="1"/>
</dbReference>
<dbReference type="GO" id="GO:0006400">
    <property type="term" value="P:tRNA modification"/>
    <property type="evidence" value="ECO:0007669"/>
    <property type="project" value="TreeGrafter"/>
</dbReference>
<gene>
    <name evidence="10" type="primary">miaA</name>
    <name evidence="14" type="ORF">SAMN02745245_00092</name>
</gene>
<dbReference type="GO" id="GO:0052381">
    <property type="term" value="F:tRNA dimethylallyltransferase activity"/>
    <property type="evidence" value="ECO:0007669"/>
    <property type="project" value="UniProtKB-UniRule"/>
</dbReference>
<comment type="catalytic activity">
    <reaction evidence="9 10 11">
        <text>adenosine(37) in tRNA + dimethylallyl diphosphate = N(6)-dimethylallyladenosine(37) in tRNA + diphosphate</text>
        <dbReference type="Rhea" id="RHEA:26482"/>
        <dbReference type="Rhea" id="RHEA-COMP:10162"/>
        <dbReference type="Rhea" id="RHEA-COMP:10375"/>
        <dbReference type="ChEBI" id="CHEBI:33019"/>
        <dbReference type="ChEBI" id="CHEBI:57623"/>
        <dbReference type="ChEBI" id="CHEBI:74411"/>
        <dbReference type="ChEBI" id="CHEBI:74415"/>
        <dbReference type="EC" id="2.5.1.75"/>
    </reaction>
</comment>
<reference evidence="14 15" key="1">
    <citation type="submission" date="2016-11" db="EMBL/GenBank/DDBJ databases">
        <authorList>
            <person name="Jaros S."/>
            <person name="Januszkiewicz K."/>
            <person name="Wedrychowicz H."/>
        </authorList>
    </citation>
    <scope>NUCLEOTIDE SEQUENCE [LARGE SCALE GENOMIC DNA]</scope>
    <source>
        <strain evidence="14 15">DSM 21120</strain>
    </source>
</reference>
<dbReference type="AlphaFoldDB" id="A0A1M5NW88"/>
<dbReference type="EC" id="2.5.1.75" evidence="10"/>
<evidence type="ECO:0000256" key="4">
    <source>
        <dbReference type="ARBA" id="ARBA00022679"/>
    </source>
</evidence>
<comment type="cofactor">
    <cofactor evidence="1 10">
        <name>Mg(2+)</name>
        <dbReference type="ChEBI" id="CHEBI:18420"/>
    </cofactor>
</comment>
<keyword evidence="7 10" id="KW-0067">ATP-binding</keyword>
<keyword evidence="4 10" id="KW-0808">Transferase</keyword>
<comment type="function">
    <text evidence="2 10 12">Catalyzes the transfer of a dimethylallyl group onto the adenine at position 37 in tRNAs that read codons beginning with uridine, leading to the formation of N6-(dimethylallyl)adenosine (i(6)A).</text>
</comment>
<comment type="similarity">
    <text evidence="3 10 13">Belongs to the IPP transferase family.</text>
</comment>
<keyword evidence="15" id="KW-1185">Reference proteome</keyword>
<dbReference type="InterPro" id="IPR018022">
    <property type="entry name" value="IPT"/>
</dbReference>
<proteinExistence type="inferred from homology"/>
<dbReference type="InterPro" id="IPR039657">
    <property type="entry name" value="Dimethylallyltransferase"/>
</dbReference>
<evidence type="ECO:0000256" key="8">
    <source>
        <dbReference type="ARBA" id="ARBA00022842"/>
    </source>
</evidence>
<dbReference type="PANTHER" id="PTHR11088">
    <property type="entry name" value="TRNA DIMETHYLALLYLTRANSFERASE"/>
    <property type="match status" value="1"/>
</dbReference>
<organism evidence="14 15">
    <name type="scientific">Anaerosphaera aminiphila DSM 21120</name>
    <dbReference type="NCBI Taxonomy" id="1120995"/>
    <lineage>
        <taxon>Bacteria</taxon>
        <taxon>Bacillati</taxon>
        <taxon>Bacillota</taxon>
        <taxon>Tissierellia</taxon>
        <taxon>Tissierellales</taxon>
        <taxon>Peptoniphilaceae</taxon>
        <taxon>Anaerosphaera</taxon>
    </lineage>
</organism>
<name>A0A1M5NW88_9FIRM</name>
<feature type="region of interest" description="Interaction with substrate tRNA" evidence="10">
    <location>
        <begin position="34"/>
        <end position="37"/>
    </location>
</feature>
<feature type="binding site" evidence="10">
    <location>
        <begin position="9"/>
        <end position="16"/>
    </location>
    <ligand>
        <name>ATP</name>
        <dbReference type="ChEBI" id="CHEBI:30616"/>
    </ligand>
</feature>
<evidence type="ECO:0000256" key="1">
    <source>
        <dbReference type="ARBA" id="ARBA00001946"/>
    </source>
</evidence>
<accession>A0A1M5NW88</accession>
<comment type="caution">
    <text evidence="10">Lacks conserved residue(s) required for the propagation of feature annotation.</text>
</comment>
<keyword evidence="5 10" id="KW-0819">tRNA processing</keyword>
<feature type="binding site" evidence="10">
    <location>
        <begin position="11"/>
        <end position="16"/>
    </location>
    <ligand>
        <name>substrate</name>
    </ligand>
</feature>
<keyword evidence="8 10" id="KW-0460">Magnesium</keyword>
<feature type="site" description="Interaction with substrate tRNA" evidence="10">
    <location>
        <position position="99"/>
    </location>
</feature>
<evidence type="ECO:0000256" key="9">
    <source>
        <dbReference type="ARBA" id="ARBA00049563"/>
    </source>
</evidence>
<dbReference type="GO" id="GO:0005524">
    <property type="term" value="F:ATP binding"/>
    <property type="evidence" value="ECO:0007669"/>
    <property type="project" value="UniProtKB-UniRule"/>
</dbReference>
<evidence type="ECO:0000256" key="2">
    <source>
        <dbReference type="ARBA" id="ARBA00003213"/>
    </source>
</evidence>
<evidence type="ECO:0000256" key="12">
    <source>
        <dbReference type="RuleBase" id="RU003784"/>
    </source>
</evidence>
<dbReference type="STRING" id="1120995.SAMN02745245_00092"/>
<evidence type="ECO:0000256" key="5">
    <source>
        <dbReference type="ARBA" id="ARBA00022694"/>
    </source>
</evidence>
<feature type="site" description="Interaction with substrate tRNA" evidence="10">
    <location>
        <position position="122"/>
    </location>
</feature>
<dbReference type="Gene3D" id="1.10.20.140">
    <property type="match status" value="1"/>
</dbReference>
<keyword evidence="6 10" id="KW-0547">Nucleotide-binding</keyword>
<dbReference type="Pfam" id="PF01715">
    <property type="entry name" value="IPPT"/>
    <property type="match status" value="1"/>
</dbReference>
<evidence type="ECO:0000256" key="3">
    <source>
        <dbReference type="ARBA" id="ARBA00005842"/>
    </source>
</evidence>
<dbReference type="Proteomes" id="UP000184032">
    <property type="component" value="Unassembled WGS sequence"/>
</dbReference>
<evidence type="ECO:0000256" key="10">
    <source>
        <dbReference type="HAMAP-Rule" id="MF_00185"/>
    </source>
</evidence>
<dbReference type="PANTHER" id="PTHR11088:SF60">
    <property type="entry name" value="TRNA DIMETHYLALLYLTRANSFERASE"/>
    <property type="match status" value="1"/>
</dbReference>
<dbReference type="InterPro" id="IPR027417">
    <property type="entry name" value="P-loop_NTPase"/>
</dbReference>
<evidence type="ECO:0000313" key="14">
    <source>
        <dbReference type="EMBL" id="SHG93854.1"/>
    </source>
</evidence>
<protein>
    <recommendedName>
        <fullName evidence="10">tRNA dimethylallyltransferase</fullName>
        <ecNumber evidence="10">2.5.1.75</ecNumber>
    </recommendedName>
    <alternativeName>
        <fullName evidence="10">Dimethylallyl diphosphate:tRNA dimethylallyltransferase</fullName>
        <shortName evidence="10">DMAPP:tRNA dimethylallyltransferase</shortName>
        <shortName evidence="10">DMATase</shortName>
    </alternativeName>
    <alternativeName>
        <fullName evidence="10">Isopentenyl-diphosphate:tRNA isopentenyltransferase</fullName>
        <shortName evidence="10">IPP transferase</shortName>
        <shortName evidence="10">IPPT</shortName>
        <shortName evidence="10">IPTase</shortName>
    </alternativeName>
</protein>
<dbReference type="RefSeq" id="WP_073182753.1">
    <property type="nucleotide sequence ID" value="NZ_FQXI01000001.1"/>
</dbReference>
<evidence type="ECO:0000256" key="13">
    <source>
        <dbReference type="RuleBase" id="RU003785"/>
    </source>
</evidence>
<evidence type="ECO:0000256" key="7">
    <source>
        <dbReference type="ARBA" id="ARBA00022840"/>
    </source>
</evidence>
<dbReference type="SUPFAM" id="SSF52540">
    <property type="entry name" value="P-loop containing nucleoside triphosphate hydrolases"/>
    <property type="match status" value="2"/>
</dbReference>